<accession>A0A6D2JAV3</accession>
<gene>
    <name evidence="1" type="ORF">MERR_LOCUS24324</name>
</gene>
<reference evidence="1" key="1">
    <citation type="submission" date="2020-01" db="EMBL/GenBank/DDBJ databases">
        <authorList>
            <person name="Mishra B."/>
        </authorList>
    </citation>
    <scope>NUCLEOTIDE SEQUENCE [LARGE SCALE GENOMIC DNA]</scope>
</reference>
<dbReference type="Proteomes" id="UP000467841">
    <property type="component" value="Unassembled WGS sequence"/>
</dbReference>
<comment type="caution">
    <text evidence="1">The sequence shown here is derived from an EMBL/GenBank/DDBJ whole genome shotgun (WGS) entry which is preliminary data.</text>
</comment>
<evidence type="ECO:0000313" key="2">
    <source>
        <dbReference type="Proteomes" id="UP000467841"/>
    </source>
</evidence>
<evidence type="ECO:0000313" key="1">
    <source>
        <dbReference type="EMBL" id="CAA7037089.1"/>
    </source>
</evidence>
<organism evidence="1 2">
    <name type="scientific">Microthlaspi erraticum</name>
    <dbReference type="NCBI Taxonomy" id="1685480"/>
    <lineage>
        <taxon>Eukaryota</taxon>
        <taxon>Viridiplantae</taxon>
        <taxon>Streptophyta</taxon>
        <taxon>Embryophyta</taxon>
        <taxon>Tracheophyta</taxon>
        <taxon>Spermatophyta</taxon>
        <taxon>Magnoliopsida</taxon>
        <taxon>eudicotyledons</taxon>
        <taxon>Gunneridae</taxon>
        <taxon>Pentapetalae</taxon>
        <taxon>rosids</taxon>
        <taxon>malvids</taxon>
        <taxon>Brassicales</taxon>
        <taxon>Brassicaceae</taxon>
        <taxon>Coluteocarpeae</taxon>
        <taxon>Microthlaspi</taxon>
    </lineage>
</organism>
<name>A0A6D2JAV3_9BRAS</name>
<dbReference type="AlphaFoldDB" id="A0A6D2JAV3"/>
<protein>
    <submittedName>
        <fullName evidence="1">Uncharacterized protein</fullName>
    </submittedName>
</protein>
<sequence>MFLLASRRPIALRSCTIKHSCSYSTLPSQVKHRENNITIQQLHSLLHKNESNPRIIHQLHSHFTTSGLLLLHPKQNSDTLSLFNPLLRCYSLTETQLRAYFLYD</sequence>
<dbReference type="OrthoDB" id="1879205at2759"/>
<dbReference type="EMBL" id="CACVBM020001169">
    <property type="protein sequence ID" value="CAA7037089.1"/>
    <property type="molecule type" value="Genomic_DNA"/>
</dbReference>
<keyword evidence="2" id="KW-1185">Reference proteome</keyword>
<proteinExistence type="predicted"/>